<evidence type="ECO:0000259" key="5">
    <source>
        <dbReference type="Pfam" id="PF23180"/>
    </source>
</evidence>
<feature type="region of interest" description="Disordered" evidence="4">
    <location>
        <begin position="17"/>
        <end position="49"/>
    </location>
</feature>
<evidence type="ECO:0000256" key="2">
    <source>
        <dbReference type="ARBA" id="ARBA00022741"/>
    </source>
</evidence>
<dbReference type="Proteomes" id="UP000188354">
    <property type="component" value="Unassembled WGS sequence"/>
</dbReference>
<dbReference type="PANTHER" id="PTHR47989:SF40">
    <property type="entry name" value="RECEPTOR-LIKE SERINE_THREONINE-PROTEIN KINASE ALE2"/>
    <property type="match status" value="1"/>
</dbReference>
<evidence type="ECO:0000313" key="7">
    <source>
        <dbReference type="Proteomes" id="UP000188354"/>
    </source>
</evidence>
<dbReference type="Gramene" id="OIW21335">
    <property type="protein sequence ID" value="OIW21335"/>
    <property type="gene ID" value="TanjilG_32426"/>
</dbReference>
<protein>
    <recommendedName>
        <fullName evidence="5">Receptor-like PK ALE2 N-terminal domain-containing protein</fullName>
    </recommendedName>
</protein>
<dbReference type="STRING" id="3871.A0A394DDW4"/>
<keyword evidence="3" id="KW-0067">ATP-binding</keyword>
<reference evidence="6 7" key="1">
    <citation type="journal article" date="2017" name="Plant Biotechnol. J.">
        <title>A comprehensive draft genome sequence for lupin (Lupinus angustifolius), an emerging health food: insights into plant-microbe interactions and legume evolution.</title>
        <authorList>
            <person name="Hane J.K."/>
            <person name="Ming Y."/>
            <person name="Kamphuis L.G."/>
            <person name="Nelson M.N."/>
            <person name="Garg G."/>
            <person name="Atkins C.A."/>
            <person name="Bayer P.E."/>
            <person name="Bravo A."/>
            <person name="Bringans S."/>
            <person name="Cannon S."/>
            <person name="Edwards D."/>
            <person name="Foley R."/>
            <person name="Gao L.L."/>
            <person name="Harrison M.J."/>
            <person name="Huang W."/>
            <person name="Hurgobin B."/>
            <person name="Li S."/>
            <person name="Liu C.W."/>
            <person name="McGrath A."/>
            <person name="Morahan G."/>
            <person name="Murray J."/>
            <person name="Weller J."/>
            <person name="Jian J."/>
            <person name="Singh K.B."/>
        </authorList>
    </citation>
    <scope>NUCLEOTIDE SEQUENCE [LARGE SCALE GENOMIC DNA]</scope>
    <source>
        <strain evidence="7">cv. Tanjil</strain>
        <tissue evidence="6">Whole plant</tissue>
    </source>
</reference>
<gene>
    <name evidence="6" type="ORF">TanjilG_32426</name>
</gene>
<name>A0A394DDW4_LUPAN</name>
<organism evidence="6 7">
    <name type="scientific">Lupinus angustifolius</name>
    <name type="common">Narrow-leaved blue lupine</name>
    <dbReference type="NCBI Taxonomy" id="3871"/>
    <lineage>
        <taxon>Eukaryota</taxon>
        <taxon>Viridiplantae</taxon>
        <taxon>Streptophyta</taxon>
        <taxon>Embryophyta</taxon>
        <taxon>Tracheophyta</taxon>
        <taxon>Spermatophyta</taxon>
        <taxon>Magnoliopsida</taxon>
        <taxon>eudicotyledons</taxon>
        <taxon>Gunneridae</taxon>
        <taxon>Pentapetalae</taxon>
        <taxon>rosids</taxon>
        <taxon>fabids</taxon>
        <taxon>Fabales</taxon>
        <taxon>Fabaceae</taxon>
        <taxon>Papilionoideae</taxon>
        <taxon>50 kb inversion clade</taxon>
        <taxon>genistoids sensu lato</taxon>
        <taxon>core genistoids</taxon>
        <taxon>Genisteae</taxon>
        <taxon>Lupinus</taxon>
    </lineage>
</organism>
<keyword evidence="1" id="KW-0723">Serine/threonine-protein kinase</keyword>
<keyword evidence="1" id="KW-0418">Kinase</keyword>
<evidence type="ECO:0000256" key="4">
    <source>
        <dbReference type="SAM" id="MobiDB-lite"/>
    </source>
</evidence>
<dbReference type="GO" id="GO:0005524">
    <property type="term" value="F:ATP binding"/>
    <property type="evidence" value="ECO:0007669"/>
    <property type="project" value="UniProtKB-KW"/>
</dbReference>
<dbReference type="AlphaFoldDB" id="A0A394DDW4"/>
<comment type="caution">
    <text evidence="6">The sequence shown here is derived from an EMBL/GenBank/DDBJ whole genome shotgun (WGS) entry which is preliminary data.</text>
</comment>
<dbReference type="Pfam" id="PF23180">
    <property type="entry name" value="ALE2_N"/>
    <property type="match status" value="1"/>
</dbReference>
<keyword evidence="1" id="KW-0808">Transferase</keyword>
<dbReference type="EMBL" id="MLAU01022943">
    <property type="protein sequence ID" value="OIW21335.1"/>
    <property type="molecule type" value="Genomic_DNA"/>
</dbReference>
<accession>A0A394DDW4</accession>
<sequence length="276" mass="30393">MSVPLALSERAQMWLGQPSSMSSVAPGPPPSYRGHSVTTTPKLHRHHPNMQPYPVAPSLSKGQDPLTATPFGSPCGCVFPMKVRLVLDIAPLPIFPVINELEIEVASGTYLKQSQVRIMGVSADSENQGRTIVDINLVPLGEKFDDITFSVICERFWHKKVPLNKSLFGDFEVLSITYPDMPASAPHGPFVSDGNHPDPSSASVSHWVAPPLFLNMTFGLLTVVSIAKILLMEYRVKWLVTNLFILSFCRLSSPNSFLQALNLLFNDNAPPFWCLP</sequence>
<feature type="domain" description="Receptor-like PK ALE2 N-terminal" evidence="5">
    <location>
        <begin position="64"/>
        <end position="182"/>
    </location>
</feature>
<evidence type="ECO:0000256" key="1">
    <source>
        <dbReference type="ARBA" id="ARBA00022527"/>
    </source>
</evidence>
<keyword evidence="2" id="KW-0547">Nucleotide-binding</keyword>
<dbReference type="GO" id="GO:0004674">
    <property type="term" value="F:protein serine/threonine kinase activity"/>
    <property type="evidence" value="ECO:0007669"/>
    <property type="project" value="UniProtKB-KW"/>
</dbReference>
<dbReference type="PANTHER" id="PTHR47989">
    <property type="entry name" value="OS01G0750732 PROTEIN"/>
    <property type="match status" value="1"/>
</dbReference>
<evidence type="ECO:0000256" key="3">
    <source>
        <dbReference type="ARBA" id="ARBA00022840"/>
    </source>
</evidence>
<dbReference type="InterPro" id="IPR057597">
    <property type="entry name" value="ALE2_N"/>
</dbReference>
<evidence type="ECO:0000313" key="6">
    <source>
        <dbReference type="EMBL" id="OIW21335.1"/>
    </source>
</evidence>
<proteinExistence type="predicted"/>
<keyword evidence="7" id="KW-1185">Reference proteome</keyword>